<comment type="caution">
    <text evidence="8">The sequence shown here is derived from an EMBL/GenBank/DDBJ whole genome shotgun (WGS) entry which is preliminary data.</text>
</comment>
<dbReference type="HAMAP" id="MF_00836">
    <property type="entry name" value="PhnN"/>
    <property type="match status" value="1"/>
</dbReference>
<dbReference type="InterPro" id="IPR027417">
    <property type="entry name" value="P-loop_NTPase"/>
</dbReference>
<comment type="similarity">
    <text evidence="6">Belongs to the ribose 1,5-bisphosphokinase family.</text>
</comment>
<dbReference type="Gene3D" id="3.40.50.300">
    <property type="entry name" value="P-loop containing nucleotide triphosphate hydrolases"/>
    <property type="match status" value="1"/>
</dbReference>
<proteinExistence type="inferred from homology"/>
<evidence type="ECO:0000256" key="2">
    <source>
        <dbReference type="ARBA" id="ARBA00005069"/>
    </source>
</evidence>
<comment type="catalytic activity">
    <reaction evidence="1 6">
        <text>alpha-D-ribose 1,5-bisphosphate + ATP = 5-phospho-alpha-D-ribose 1-diphosphate + ADP</text>
        <dbReference type="Rhea" id="RHEA:20109"/>
        <dbReference type="ChEBI" id="CHEBI:30616"/>
        <dbReference type="ChEBI" id="CHEBI:58017"/>
        <dbReference type="ChEBI" id="CHEBI:68688"/>
        <dbReference type="ChEBI" id="CHEBI:456216"/>
        <dbReference type="EC" id="2.7.4.23"/>
    </reaction>
</comment>
<keyword evidence="9" id="KW-1185">Reference proteome</keyword>
<dbReference type="GO" id="GO:0006015">
    <property type="term" value="P:5-phosphoribose 1-diphosphate biosynthetic process"/>
    <property type="evidence" value="ECO:0007669"/>
    <property type="project" value="UniProtKB-UniRule"/>
</dbReference>
<dbReference type="SMART" id="SM00072">
    <property type="entry name" value="GuKc"/>
    <property type="match status" value="1"/>
</dbReference>
<dbReference type="InterPro" id="IPR008145">
    <property type="entry name" value="GK/Ca_channel_bsu"/>
</dbReference>
<keyword evidence="5 6" id="KW-0067">ATP-binding</keyword>
<dbReference type="NCBIfam" id="TIGR02322">
    <property type="entry name" value="phosphon_PhnN"/>
    <property type="match status" value="1"/>
</dbReference>
<dbReference type="GO" id="GO:0019634">
    <property type="term" value="P:organic phosphonate metabolic process"/>
    <property type="evidence" value="ECO:0007669"/>
    <property type="project" value="UniProtKB-UniRule"/>
</dbReference>
<evidence type="ECO:0000256" key="6">
    <source>
        <dbReference type="HAMAP-Rule" id="MF_00836"/>
    </source>
</evidence>
<dbReference type="EC" id="2.7.4.23" evidence="6"/>
<dbReference type="EMBL" id="SNXE01000001">
    <property type="protein sequence ID" value="TDP12965.1"/>
    <property type="molecule type" value="Genomic_DNA"/>
</dbReference>
<dbReference type="UniPathway" id="UPA00087">
    <property type="reaction ID" value="UER00175"/>
</dbReference>
<evidence type="ECO:0000256" key="5">
    <source>
        <dbReference type="ARBA" id="ARBA00022840"/>
    </source>
</evidence>
<keyword evidence="3 6" id="KW-0808">Transferase</keyword>
<evidence type="ECO:0000313" key="9">
    <source>
        <dbReference type="Proteomes" id="UP000295357"/>
    </source>
</evidence>
<keyword evidence="8" id="KW-0418">Kinase</keyword>
<dbReference type="SUPFAM" id="SSF52540">
    <property type="entry name" value="P-loop containing nucleoside triphosphate hydrolases"/>
    <property type="match status" value="1"/>
</dbReference>
<evidence type="ECO:0000259" key="7">
    <source>
        <dbReference type="SMART" id="SM00072"/>
    </source>
</evidence>
<dbReference type="OrthoDB" id="341217at2"/>
<evidence type="ECO:0000256" key="3">
    <source>
        <dbReference type="ARBA" id="ARBA00022679"/>
    </source>
</evidence>
<dbReference type="NCBIfam" id="NF007485">
    <property type="entry name" value="PRK10078.1"/>
    <property type="match status" value="1"/>
</dbReference>
<sequence>MSARLIYVMGPSGSGKDSLLRRARETLEARPQGLDRICFAHRYITRPADAGAENHIALSPAEFLARRRAGLFALHWHSHGLDYGIGLEVEQWLARGLTVVMNGSREHLPAAQQRFSLLTAVAISVDMQTQRQRLQARARESAAAIEARLARTLSLRLPPEVLLIRNEGTLSEGAAQLLRVIEAAETAASA</sequence>
<accession>A0A4R6ND72</accession>
<keyword evidence="4 6" id="KW-0547">Nucleotide-binding</keyword>
<evidence type="ECO:0000256" key="4">
    <source>
        <dbReference type="ARBA" id="ARBA00022741"/>
    </source>
</evidence>
<dbReference type="InterPro" id="IPR012699">
    <property type="entry name" value="PhnN"/>
</dbReference>
<dbReference type="RefSeq" id="WP_133601891.1">
    <property type="nucleotide sequence ID" value="NZ_JAUFPJ010000001.1"/>
</dbReference>
<dbReference type="Proteomes" id="UP000295357">
    <property type="component" value="Unassembled WGS sequence"/>
</dbReference>
<organism evidence="8 9">
    <name type="scientific">Roseateles asaccharophilus</name>
    <dbReference type="NCBI Taxonomy" id="582607"/>
    <lineage>
        <taxon>Bacteria</taxon>
        <taxon>Pseudomonadati</taxon>
        <taxon>Pseudomonadota</taxon>
        <taxon>Betaproteobacteria</taxon>
        <taxon>Burkholderiales</taxon>
        <taxon>Sphaerotilaceae</taxon>
        <taxon>Roseateles</taxon>
    </lineage>
</organism>
<protein>
    <recommendedName>
        <fullName evidence="6">Ribose 1,5-bisphosphate phosphokinase PhnN</fullName>
        <ecNumber evidence="6">2.7.4.23</ecNumber>
    </recommendedName>
    <alternativeName>
        <fullName evidence="6">Ribose 1,5-bisphosphokinase</fullName>
    </alternativeName>
</protein>
<feature type="binding site" evidence="6">
    <location>
        <begin position="10"/>
        <end position="17"/>
    </location>
    <ligand>
        <name>ATP</name>
        <dbReference type="ChEBI" id="CHEBI:30616"/>
    </ligand>
</feature>
<feature type="domain" description="Guanylate kinase/L-type calcium channel beta subunit" evidence="7">
    <location>
        <begin position="2"/>
        <end position="185"/>
    </location>
</feature>
<name>A0A4R6ND72_9BURK</name>
<gene>
    <name evidence="6" type="primary">phnN</name>
    <name evidence="8" type="ORF">DFR39_101439</name>
</gene>
<comment type="pathway">
    <text evidence="2 6">Metabolic intermediate biosynthesis; 5-phospho-alpha-D-ribose 1-diphosphate biosynthesis; 5-phospho-alpha-D-ribose 1-diphosphate from D-ribose 5-phosphate (route II): step 3/3.</text>
</comment>
<dbReference type="GO" id="GO:0033863">
    <property type="term" value="F:ribose 1,5-bisphosphate phosphokinase activity"/>
    <property type="evidence" value="ECO:0007669"/>
    <property type="project" value="UniProtKB-UniRule"/>
</dbReference>
<evidence type="ECO:0000256" key="1">
    <source>
        <dbReference type="ARBA" id="ARBA00000373"/>
    </source>
</evidence>
<evidence type="ECO:0000313" key="8">
    <source>
        <dbReference type="EMBL" id="TDP12965.1"/>
    </source>
</evidence>
<dbReference type="GO" id="GO:0005524">
    <property type="term" value="F:ATP binding"/>
    <property type="evidence" value="ECO:0007669"/>
    <property type="project" value="UniProtKB-KW"/>
</dbReference>
<comment type="function">
    <text evidence="6">Catalyzes the phosphorylation of ribose 1,5-bisphosphate to 5-phospho-D-ribosyl alpha-1-diphosphate (PRPP).</text>
</comment>
<reference evidence="8 9" key="1">
    <citation type="submission" date="2019-03" db="EMBL/GenBank/DDBJ databases">
        <title>Genomic Encyclopedia of Type Strains, Phase IV (KMG-IV): sequencing the most valuable type-strain genomes for metagenomic binning, comparative biology and taxonomic classification.</title>
        <authorList>
            <person name="Goeker M."/>
        </authorList>
    </citation>
    <scope>NUCLEOTIDE SEQUENCE [LARGE SCALE GENOMIC DNA]</scope>
    <source>
        <strain evidence="8 9">DSM 25082</strain>
    </source>
</reference>
<dbReference type="AlphaFoldDB" id="A0A4R6ND72"/>